<dbReference type="AlphaFoldDB" id="A0A7W9WYK5"/>
<protein>
    <submittedName>
        <fullName evidence="1">Uncharacterized protein</fullName>
    </submittedName>
</protein>
<dbReference type="Proteomes" id="UP000540787">
    <property type="component" value="Unassembled WGS sequence"/>
</dbReference>
<keyword evidence="2" id="KW-1185">Reference proteome</keyword>
<evidence type="ECO:0000313" key="1">
    <source>
        <dbReference type="EMBL" id="MBB6133216.1"/>
    </source>
</evidence>
<sequence length="83" mass="9074">MAPAIFSKWYTCENAVVKCGTIRSSGVRCNALITAAVLVARQNLCGPTIKFDKSPFKNLANSNELVCEQSLTQTVVGVFHVRR</sequence>
<dbReference type="EMBL" id="JACHBX010000001">
    <property type="protein sequence ID" value="MBB6133216.1"/>
    <property type="molecule type" value="Genomic_DNA"/>
</dbReference>
<evidence type="ECO:0000313" key="2">
    <source>
        <dbReference type="Proteomes" id="UP000540787"/>
    </source>
</evidence>
<reference evidence="1 2" key="1">
    <citation type="submission" date="2020-08" db="EMBL/GenBank/DDBJ databases">
        <title>The Agave Microbiome: Exploring the role of microbial communities in plant adaptations to desert environments.</title>
        <authorList>
            <person name="Partida-Martinez L.P."/>
        </authorList>
    </citation>
    <scope>NUCLEOTIDE SEQUENCE [LARGE SCALE GENOMIC DNA]</scope>
    <source>
        <strain evidence="1 2">AT3.2</strain>
    </source>
</reference>
<name>A0A7W9WYK5_9BURK</name>
<gene>
    <name evidence="1" type="ORF">HD842_001327</name>
</gene>
<proteinExistence type="predicted"/>
<organism evidence="1 2">
    <name type="scientific">Massilia aurea</name>
    <dbReference type="NCBI Taxonomy" id="373040"/>
    <lineage>
        <taxon>Bacteria</taxon>
        <taxon>Pseudomonadati</taxon>
        <taxon>Pseudomonadota</taxon>
        <taxon>Betaproteobacteria</taxon>
        <taxon>Burkholderiales</taxon>
        <taxon>Oxalobacteraceae</taxon>
        <taxon>Telluria group</taxon>
        <taxon>Massilia</taxon>
    </lineage>
</organism>
<accession>A0A7W9WYK5</accession>
<comment type="caution">
    <text evidence="1">The sequence shown here is derived from an EMBL/GenBank/DDBJ whole genome shotgun (WGS) entry which is preliminary data.</text>
</comment>